<sequence length="128" mass="14683">ADIIYELCSDEHAYFESVPENFYNLVADRMADALKNQAYHSRPLSQIATRSLNFYGWFRKLSNLETLIAAERSQRKAPKRSVWTQRLRQQEPTAKGTDDTKGPKTASRRFTELTRRGAVFPVEALQSG</sequence>
<dbReference type="EMBL" id="LSRX01003502">
    <property type="protein sequence ID" value="OLP74582.1"/>
    <property type="molecule type" value="Genomic_DNA"/>
</dbReference>
<feature type="compositionally biased region" description="Polar residues" evidence="1">
    <location>
        <begin position="82"/>
        <end position="92"/>
    </location>
</feature>
<proteinExistence type="predicted"/>
<evidence type="ECO:0000313" key="2">
    <source>
        <dbReference type="EMBL" id="OLP74582.1"/>
    </source>
</evidence>
<name>A0A1Q9BV93_SYMMI</name>
<dbReference type="AlphaFoldDB" id="A0A1Q9BV93"/>
<reference evidence="2 3" key="1">
    <citation type="submission" date="2016-02" db="EMBL/GenBank/DDBJ databases">
        <title>Genome analysis of coral dinoflagellate symbionts highlights evolutionary adaptations to a symbiotic lifestyle.</title>
        <authorList>
            <person name="Aranda M."/>
            <person name="Li Y."/>
            <person name="Liew Y.J."/>
            <person name="Baumgarten S."/>
            <person name="Simakov O."/>
            <person name="Wilson M."/>
            <person name="Piel J."/>
            <person name="Ashoor H."/>
            <person name="Bougouffa S."/>
            <person name="Bajic V.B."/>
            <person name="Ryu T."/>
            <person name="Ravasi T."/>
            <person name="Bayer T."/>
            <person name="Micklem G."/>
            <person name="Kim H."/>
            <person name="Bhak J."/>
            <person name="Lajeunesse T.C."/>
            <person name="Voolstra C.R."/>
        </authorList>
    </citation>
    <scope>NUCLEOTIDE SEQUENCE [LARGE SCALE GENOMIC DNA]</scope>
    <source>
        <strain evidence="2 3">CCMP2467</strain>
    </source>
</reference>
<comment type="caution">
    <text evidence="2">The sequence shown here is derived from an EMBL/GenBank/DDBJ whole genome shotgun (WGS) entry which is preliminary data.</text>
</comment>
<organism evidence="2 3">
    <name type="scientific">Symbiodinium microadriaticum</name>
    <name type="common">Dinoflagellate</name>
    <name type="synonym">Zooxanthella microadriatica</name>
    <dbReference type="NCBI Taxonomy" id="2951"/>
    <lineage>
        <taxon>Eukaryota</taxon>
        <taxon>Sar</taxon>
        <taxon>Alveolata</taxon>
        <taxon>Dinophyceae</taxon>
        <taxon>Suessiales</taxon>
        <taxon>Symbiodiniaceae</taxon>
        <taxon>Symbiodinium</taxon>
    </lineage>
</organism>
<feature type="region of interest" description="Disordered" evidence="1">
    <location>
        <begin position="72"/>
        <end position="113"/>
    </location>
</feature>
<evidence type="ECO:0000256" key="1">
    <source>
        <dbReference type="SAM" id="MobiDB-lite"/>
    </source>
</evidence>
<protein>
    <submittedName>
        <fullName evidence="2">Uncharacterized protein</fullName>
    </submittedName>
</protein>
<feature type="non-terminal residue" evidence="2">
    <location>
        <position position="1"/>
    </location>
</feature>
<evidence type="ECO:0000313" key="3">
    <source>
        <dbReference type="Proteomes" id="UP000186817"/>
    </source>
</evidence>
<dbReference type="Proteomes" id="UP000186817">
    <property type="component" value="Unassembled WGS sequence"/>
</dbReference>
<gene>
    <name evidence="2" type="ORF">AK812_SmicGene45832</name>
</gene>
<accession>A0A1Q9BV93</accession>
<keyword evidence="3" id="KW-1185">Reference proteome</keyword>